<gene>
    <name evidence="1" type="ORF">ENN26_08450</name>
</gene>
<name>A0A7C1CDY3_9CREN</name>
<organism evidence="1">
    <name type="scientific">Thermofilum adornatum</name>
    <dbReference type="NCBI Taxonomy" id="1365176"/>
    <lineage>
        <taxon>Archaea</taxon>
        <taxon>Thermoproteota</taxon>
        <taxon>Thermoprotei</taxon>
        <taxon>Thermofilales</taxon>
        <taxon>Thermofilaceae</taxon>
        <taxon>Thermofilum</taxon>
    </lineage>
</organism>
<reference evidence="1" key="1">
    <citation type="journal article" date="2020" name="mSystems">
        <title>Genome- and Community-Level Interaction Insights into Carbon Utilization and Element Cycling Functions of Hydrothermarchaeota in Hydrothermal Sediment.</title>
        <authorList>
            <person name="Zhou Z."/>
            <person name="Liu Y."/>
            <person name="Xu W."/>
            <person name="Pan J."/>
            <person name="Luo Z.H."/>
            <person name="Li M."/>
        </authorList>
    </citation>
    <scope>NUCLEOTIDE SEQUENCE [LARGE SCALE GENOMIC DNA]</scope>
    <source>
        <strain evidence="1">SpSt-116</strain>
    </source>
</reference>
<accession>A0A7C1CDY3</accession>
<protein>
    <submittedName>
        <fullName evidence="1">Uncharacterized protein</fullName>
    </submittedName>
</protein>
<sequence>MGKREIPNKEDDGEEDIKIEVSQKRGILVCPFCGSADLVLLGVAGLTPPLYLCRKCGRTTYTPLEIFPENDTKESGTY</sequence>
<dbReference type="EMBL" id="DSAY01000155">
    <property type="protein sequence ID" value="HDP15782.1"/>
    <property type="molecule type" value="Genomic_DNA"/>
</dbReference>
<evidence type="ECO:0000313" key="1">
    <source>
        <dbReference type="EMBL" id="HDP15782.1"/>
    </source>
</evidence>
<proteinExistence type="predicted"/>
<dbReference type="AlphaFoldDB" id="A0A7C1CDY3"/>
<comment type="caution">
    <text evidence="1">The sequence shown here is derived from an EMBL/GenBank/DDBJ whole genome shotgun (WGS) entry which is preliminary data.</text>
</comment>